<reference evidence="19" key="1">
    <citation type="submission" date="2017-01" db="EMBL/GenBank/DDBJ databases">
        <title>Comparative genomics of anhydrobiosis in the tardigrade Hypsibius dujardini.</title>
        <authorList>
            <person name="Yoshida Y."/>
            <person name="Koutsovoulos G."/>
            <person name="Laetsch D."/>
            <person name="Stevens L."/>
            <person name="Kumar S."/>
            <person name="Horikawa D."/>
            <person name="Ishino K."/>
            <person name="Komine S."/>
            <person name="Tomita M."/>
            <person name="Blaxter M."/>
            <person name="Arakawa K."/>
        </authorList>
    </citation>
    <scope>NUCLEOTIDE SEQUENCE [LARGE SCALE GENOMIC DNA]</scope>
    <source>
        <strain evidence="19">Z151</strain>
    </source>
</reference>
<comment type="caution">
    <text evidence="18">The sequence shown here is derived from an EMBL/GenBank/DDBJ whole genome shotgun (WGS) entry which is preliminary data.</text>
</comment>
<dbReference type="OrthoDB" id="5917019at2759"/>
<dbReference type="InterPro" id="IPR019329">
    <property type="entry name" value="NADH_UbQ_OxRdtase_ESSS_su"/>
</dbReference>
<keyword evidence="9" id="KW-0809">Transit peptide</keyword>
<accession>A0A9X6RK76</accession>
<dbReference type="PANTHER" id="PTHR13327">
    <property type="entry name" value="NADH-UBIQUINONE OXIDOREDUCTASE ESSS SUBUNIT, MITOCHONDRIAL PRECURSOR"/>
    <property type="match status" value="1"/>
</dbReference>
<evidence type="ECO:0000256" key="11">
    <source>
        <dbReference type="ARBA" id="ARBA00022989"/>
    </source>
</evidence>
<keyword evidence="12" id="KW-0496">Mitochondrion</keyword>
<feature type="transmembrane region" description="Helical" evidence="17">
    <location>
        <begin position="95"/>
        <end position="117"/>
    </location>
</feature>
<evidence type="ECO:0000256" key="10">
    <source>
        <dbReference type="ARBA" id="ARBA00022982"/>
    </source>
</evidence>
<evidence type="ECO:0000256" key="3">
    <source>
        <dbReference type="ARBA" id="ARBA00008915"/>
    </source>
</evidence>
<comment type="function">
    <text evidence="1">Accessory subunit of the mitochondrial membrane respiratory chain NADH dehydrogenase (Complex I), that is believed not to be involved in catalysis. Complex I functions in the transfer of electrons from NADH to the respiratory chain. The immediate electron acceptor for the enzyme is believed to be ubiquinone.</text>
</comment>
<protein>
    <recommendedName>
        <fullName evidence="4">NADH dehydrogenase [ubiquinone] 1 beta subcomplex subunit 11, mitochondrial</fullName>
    </recommendedName>
    <alternativeName>
        <fullName evidence="15">Complex I-ESSS</fullName>
    </alternativeName>
    <alternativeName>
        <fullName evidence="14">NADH-ubiquinone oxidoreductase ESSS subunit</fullName>
    </alternativeName>
</protein>
<keyword evidence="19" id="KW-1185">Reference proteome</keyword>
<keyword evidence="7 17" id="KW-0812">Transmembrane</keyword>
<evidence type="ECO:0000256" key="1">
    <source>
        <dbReference type="ARBA" id="ARBA00003195"/>
    </source>
</evidence>
<keyword evidence="5" id="KW-0813">Transport</keyword>
<name>A0A9X6RK76_HYPEX</name>
<dbReference type="EMBL" id="MTYJ01000203">
    <property type="protein sequence ID" value="OWA50779.1"/>
    <property type="molecule type" value="Genomic_DNA"/>
</dbReference>
<keyword evidence="10" id="KW-0249">Electron transport</keyword>
<dbReference type="Proteomes" id="UP000192578">
    <property type="component" value="Unassembled WGS sequence"/>
</dbReference>
<evidence type="ECO:0000256" key="6">
    <source>
        <dbReference type="ARBA" id="ARBA00022660"/>
    </source>
</evidence>
<evidence type="ECO:0000256" key="9">
    <source>
        <dbReference type="ARBA" id="ARBA00022946"/>
    </source>
</evidence>
<dbReference type="GO" id="GO:0005743">
    <property type="term" value="C:mitochondrial inner membrane"/>
    <property type="evidence" value="ECO:0007669"/>
    <property type="project" value="UniProtKB-SubCell"/>
</dbReference>
<comment type="similarity">
    <text evidence="3">Belongs to the complex I NDUFB11 subunit family.</text>
</comment>
<evidence type="ECO:0000256" key="2">
    <source>
        <dbReference type="ARBA" id="ARBA00004434"/>
    </source>
</evidence>
<dbReference type="Pfam" id="PF10183">
    <property type="entry name" value="ESSS"/>
    <property type="match status" value="1"/>
</dbReference>
<comment type="subcellular location">
    <subcellularLocation>
        <location evidence="2">Mitochondrion inner membrane</location>
        <topology evidence="2">Single-pass membrane protein</topology>
    </subcellularLocation>
</comment>
<evidence type="ECO:0000256" key="4">
    <source>
        <dbReference type="ARBA" id="ARBA00018632"/>
    </source>
</evidence>
<evidence type="ECO:0000313" key="19">
    <source>
        <dbReference type="Proteomes" id="UP000192578"/>
    </source>
</evidence>
<evidence type="ECO:0000256" key="17">
    <source>
        <dbReference type="SAM" id="Phobius"/>
    </source>
</evidence>
<evidence type="ECO:0000313" key="18">
    <source>
        <dbReference type="EMBL" id="OWA50779.1"/>
    </source>
</evidence>
<keyword evidence="8" id="KW-0999">Mitochondrion inner membrane</keyword>
<evidence type="ECO:0000256" key="15">
    <source>
        <dbReference type="ARBA" id="ARBA00031387"/>
    </source>
</evidence>
<sequence length="172" mass="19778">MAANLLSRFAVRGAHLLRTPATATVKRVLLPATPTAWRHISTTEKKKDSAVGLSVHQDGVTTKVGGEVNTDYINRKDWLTYGCDVEDEDYDRWTYVFGGVCLISIMTCFMSWFFIYIPNASWPNRDWVMREAYLELHRREKFGLPLIDAELIPVENIVLPSEEDLEDFYIMI</sequence>
<evidence type="ECO:0000256" key="14">
    <source>
        <dbReference type="ARBA" id="ARBA00030753"/>
    </source>
</evidence>
<evidence type="ECO:0000256" key="5">
    <source>
        <dbReference type="ARBA" id="ARBA00022448"/>
    </source>
</evidence>
<evidence type="ECO:0000256" key="12">
    <source>
        <dbReference type="ARBA" id="ARBA00023128"/>
    </source>
</evidence>
<keyword evidence="6" id="KW-0679">Respiratory chain</keyword>
<keyword evidence="13 17" id="KW-0472">Membrane</keyword>
<dbReference type="AlphaFoldDB" id="A0A9X6RK76"/>
<evidence type="ECO:0000256" key="8">
    <source>
        <dbReference type="ARBA" id="ARBA00022792"/>
    </source>
</evidence>
<comment type="subunit">
    <text evidence="16">Complex I is composed of 45 different subunits. Interacts with BCAP31.</text>
</comment>
<evidence type="ECO:0000256" key="13">
    <source>
        <dbReference type="ARBA" id="ARBA00023136"/>
    </source>
</evidence>
<organism evidence="18 19">
    <name type="scientific">Hypsibius exemplaris</name>
    <name type="common">Freshwater tardigrade</name>
    <dbReference type="NCBI Taxonomy" id="2072580"/>
    <lineage>
        <taxon>Eukaryota</taxon>
        <taxon>Metazoa</taxon>
        <taxon>Ecdysozoa</taxon>
        <taxon>Tardigrada</taxon>
        <taxon>Eutardigrada</taxon>
        <taxon>Parachela</taxon>
        <taxon>Hypsibioidea</taxon>
        <taxon>Hypsibiidae</taxon>
        <taxon>Hypsibius</taxon>
    </lineage>
</organism>
<proteinExistence type="inferred from homology"/>
<keyword evidence="11 17" id="KW-1133">Transmembrane helix</keyword>
<dbReference type="PANTHER" id="PTHR13327:SF0">
    <property type="entry name" value="NADH DEHYDROGENASE [UBIQUINONE] 1 BETA SUBCOMPLEX SUBUNIT 11, MITOCHONDRIAL"/>
    <property type="match status" value="1"/>
</dbReference>
<evidence type="ECO:0000256" key="7">
    <source>
        <dbReference type="ARBA" id="ARBA00022692"/>
    </source>
</evidence>
<evidence type="ECO:0000256" key="16">
    <source>
        <dbReference type="ARBA" id="ARBA00046528"/>
    </source>
</evidence>
<gene>
    <name evidence="18" type="ORF">BV898_15285</name>
</gene>